<protein>
    <submittedName>
        <fullName evidence="4">Uncharacterized protein</fullName>
    </submittedName>
</protein>
<evidence type="ECO:0000256" key="1">
    <source>
        <dbReference type="ARBA" id="ARBA00004685"/>
    </source>
</evidence>
<comment type="caution">
    <text evidence="4">The sequence shown here is derived from an EMBL/GenBank/DDBJ whole genome shotgun (WGS) entry which is preliminary data.</text>
</comment>
<dbReference type="Pfam" id="PF11807">
    <property type="entry name" value="UstYa"/>
    <property type="match status" value="1"/>
</dbReference>
<dbReference type="PANTHER" id="PTHR33365:SF4">
    <property type="entry name" value="CYCLOCHLOROTINE BIOSYNTHESIS PROTEIN O"/>
    <property type="match status" value="1"/>
</dbReference>
<dbReference type="GO" id="GO:0043386">
    <property type="term" value="P:mycotoxin biosynthetic process"/>
    <property type="evidence" value="ECO:0007669"/>
    <property type="project" value="InterPro"/>
</dbReference>
<reference evidence="4" key="1">
    <citation type="submission" date="2022-07" db="EMBL/GenBank/DDBJ databases">
        <title>Genome Sequence of Xylaria arbuscula.</title>
        <authorList>
            <person name="Buettner E."/>
        </authorList>
    </citation>
    <scope>NUCLEOTIDE SEQUENCE</scope>
    <source>
        <strain evidence="4">VT107</strain>
    </source>
</reference>
<evidence type="ECO:0000313" key="5">
    <source>
        <dbReference type="Proteomes" id="UP001148614"/>
    </source>
</evidence>
<proteinExistence type="inferred from homology"/>
<gene>
    <name evidence="4" type="ORF">NPX13_g5403</name>
</gene>
<dbReference type="Proteomes" id="UP001148614">
    <property type="component" value="Unassembled WGS sequence"/>
</dbReference>
<sequence>MHLIRTYSLQWPKVIGCLNVGLLLLALLLNFWAVQRLNSCSDASLVPDDRGFPRALHDSYTLLDIAKFRPMQFSAELGQPSVFKGTPRKELDDAWDKLTDLPMILVNNETLQAFDPTSKPTKGIDGYYYATVEVYHQLHCLDITRKFIFRDQYQHVNTFQDPPDMVWEHVDHCIDLLRQVLMCNADIGLIFYTDVGQRQPVARVSTTHMCRDFADITDWVNGHDSDLGIIP</sequence>
<keyword evidence="5" id="KW-1185">Reference proteome</keyword>
<dbReference type="InterPro" id="IPR021765">
    <property type="entry name" value="UstYa-like"/>
</dbReference>
<comment type="similarity">
    <text evidence="2">Belongs to the ustYa family.</text>
</comment>
<evidence type="ECO:0000256" key="3">
    <source>
        <dbReference type="SAM" id="Phobius"/>
    </source>
</evidence>
<name>A0A9W8TLB7_9PEZI</name>
<dbReference type="VEuPathDB" id="FungiDB:F4678DRAFT_482887"/>
<dbReference type="PANTHER" id="PTHR33365">
    <property type="entry name" value="YALI0B05434P"/>
    <property type="match status" value="1"/>
</dbReference>
<keyword evidence="3" id="KW-1133">Transmembrane helix</keyword>
<dbReference type="EMBL" id="JANPWZ010000850">
    <property type="protein sequence ID" value="KAJ3571375.1"/>
    <property type="molecule type" value="Genomic_DNA"/>
</dbReference>
<evidence type="ECO:0000313" key="4">
    <source>
        <dbReference type="EMBL" id="KAJ3571375.1"/>
    </source>
</evidence>
<feature type="transmembrane region" description="Helical" evidence="3">
    <location>
        <begin position="12"/>
        <end position="34"/>
    </location>
</feature>
<accession>A0A9W8TLB7</accession>
<evidence type="ECO:0000256" key="2">
    <source>
        <dbReference type="ARBA" id="ARBA00035112"/>
    </source>
</evidence>
<comment type="pathway">
    <text evidence="1">Mycotoxin biosynthesis.</text>
</comment>
<keyword evidence="3" id="KW-0812">Transmembrane</keyword>
<organism evidence="4 5">
    <name type="scientific">Xylaria arbuscula</name>
    <dbReference type="NCBI Taxonomy" id="114810"/>
    <lineage>
        <taxon>Eukaryota</taxon>
        <taxon>Fungi</taxon>
        <taxon>Dikarya</taxon>
        <taxon>Ascomycota</taxon>
        <taxon>Pezizomycotina</taxon>
        <taxon>Sordariomycetes</taxon>
        <taxon>Xylariomycetidae</taxon>
        <taxon>Xylariales</taxon>
        <taxon>Xylariaceae</taxon>
        <taxon>Xylaria</taxon>
    </lineage>
</organism>
<keyword evidence="3" id="KW-0472">Membrane</keyword>
<dbReference type="AlphaFoldDB" id="A0A9W8TLB7"/>